<dbReference type="AlphaFoldDB" id="A0A176ZDY8"/>
<reference evidence="1 2" key="1">
    <citation type="submission" date="2016-02" db="EMBL/GenBank/DDBJ databases">
        <title>Draft genome sequence of the strain BR 10247T Bradyrhizobium neotropicale isolated from nodules of Centrolobium paraense.</title>
        <authorList>
            <person name="Simoes-Araujo J.L."/>
            <person name="Barauna A.C."/>
            <person name="Silva K."/>
            <person name="Zilli J.E."/>
        </authorList>
    </citation>
    <scope>NUCLEOTIDE SEQUENCE [LARGE SCALE GENOMIC DNA]</scope>
    <source>
        <strain evidence="1 2">BR 10247</strain>
    </source>
</reference>
<protein>
    <recommendedName>
        <fullName evidence="3">DUF2218 domain-containing protein</fullName>
    </recommendedName>
</protein>
<evidence type="ECO:0008006" key="3">
    <source>
        <dbReference type="Google" id="ProtNLM"/>
    </source>
</evidence>
<name>A0A176ZDY8_9BRAD</name>
<evidence type="ECO:0000313" key="1">
    <source>
        <dbReference type="EMBL" id="OAF18799.1"/>
    </source>
</evidence>
<sequence length="112" mass="12210">MGANSLHSRRINLEAIFFEKTHAAVAFAVQHLSLKFPCKVEMRLVGTTDVALAVDQERMLPIRKGKIVMRQDLADEAGLESALLAFFEQVHDAAGFAGPAVMFGFPPDKPSA</sequence>
<evidence type="ECO:0000313" key="2">
    <source>
        <dbReference type="Proteomes" id="UP000077173"/>
    </source>
</evidence>
<organism evidence="1 2">
    <name type="scientific">Bradyrhizobium neotropicale</name>
    <dbReference type="NCBI Taxonomy" id="1497615"/>
    <lineage>
        <taxon>Bacteria</taxon>
        <taxon>Pseudomonadati</taxon>
        <taxon>Pseudomonadota</taxon>
        <taxon>Alphaproteobacteria</taxon>
        <taxon>Hyphomicrobiales</taxon>
        <taxon>Nitrobacteraceae</taxon>
        <taxon>Bradyrhizobium</taxon>
    </lineage>
</organism>
<gene>
    <name evidence="1" type="ORF">AXW67_39920</name>
</gene>
<proteinExistence type="predicted"/>
<comment type="caution">
    <text evidence="1">The sequence shown here is derived from an EMBL/GenBank/DDBJ whole genome shotgun (WGS) entry which is preliminary data.</text>
</comment>
<dbReference type="Proteomes" id="UP000077173">
    <property type="component" value="Unassembled WGS sequence"/>
</dbReference>
<dbReference type="EMBL" id="LSEF01000030">
    <property type="protein sequence ID" value="OAF18799.1"/>
    <property type="molecule type" value="Genomic_DNA"/>
</dbReference>
<dbReference type="GeneID" id="32583822"/>
<accession>A0A176ZDY8</accession>
<keyword evidence="2" id="KW-1185">Reference proteome</keyword>